<proteinExistence type="predicted"/>
<dbReference type="EMBL" id="JAHUTI010059100">
    <property type="protein sequence ID" value="MED6250585.1"/>
    <property type="molecule type" value="Genomic_DNA"/>
</dbReference>
<evidence type="ECO:0000313" key="1">
    <source>
        <dbReference type="EMBL" id="MED6250585.1"/>
    </source>
</evidence>
<sequence length="264" mass="27879">MCHSWASKSTWRRVAWFRPRRPLSWDAFGLDNYEGSSICSQGGRHTPVGQSIQAGQAVSLHHLPAAARQTDFSHSCCALGFAPSVSFAEMAQQLSPGRQVAQASQTHGDVDLPLCPSSMARRDLCAQGRPYGVRGVSQGGGHNRCQPHGLGRCVATESGPGSLASVGALRTHKSAGAAGCTHGPQALPAPPRGTACACSNRQHLCRLPHQPSGRHQIGAPSGGVQGSSGVGLSSSVVRLNVYTLMFIIITHKYFLSILKGHMQM</sequence>
<organism evidence="1 2">
    <name type="scientific">Ataeniobius toweri</name>
    <dbReference type="NCBI Taxonomy" id="208326"/>
    <lineage>
        <taxon>Eukaryota</taxon>
        <taxon>Metazoa</taxon>
        <taxon>Chordata</taxon>
        <taxon>Craniata</taxon>
        <taxon>Vertebrata</taxon>
        <taxon>Euteleostomi</taxon>
        <taxon>Actinopterygii</taxon>
        <taxon>Neopterygii</taxon>
        <taxon>Teleostei</taxon>
        <taxon>Neoteleostei</taxon>
        <taxon>Acanthomorphata</taxon>
        <taxon>Ovalentaria</taxon>
        <taxon>Atherinomorphae</taxon>
        <taxon>Cyprinodontiformes</taxon>
        <taxon>Goodeidae</taxon>
        <taxon>Ataeniobius</taxon>
    </lineage>
</organism>
<keyword evidence="2" id="KW-1185">Reference proteome</keyword>
<dbReference type="Proteomes" id="UP001345963">
    <property type="component" value="Unassembled WGS sequence"/>
</dbReference>
<comment type="caution">
    <text evidence="1">The sequence shown here is derived from an EMBL/GenBank/DDBJ whole genome shotgun (WGS) entry which is preliminary data.</text>
</comment>
<evidence type="ECO:0000313" key="2">
    <source>
        <dbReference type="Proteomes" id="UP001345963"/>
    </source>
</evidence>
<name>A0ABU7BM16_9TELE</name>
<accession>A0ABU7BM16</accession>
<gene>
    <name evidence="1" type="ORF">ATANTOWER_031926</name>
</gene>
<reference evidence="1 2" key="1">
    <citation type="submission" date="2021-07" db="EMBL/GenBank/DDBJ databases">
        <authorList>
            <person name="Palmer J.M."/>
        </authorList>
    </citation>
    <scope>NUCLEOTIDE SEQUENCE [LARGE SCALE GENOMIC DNA]</scope>
    <source>
        <strain evidence="1 2">AT_MEX2019</strain>
        <tissue evidence="1">Muscle</tissue>
    </source>
</reference>
<protein>
    <submittedName>
        <fullName evidence="1">Uncharacterized protein</fullName>
    </submittedName>
</protein>